<dbReference type="InterPro" id="IPR050516">
    <property type="entry name" value="Olfactory_GPCR"/>
</dbReference>
<keyword evidence="11 12" id="KW-0807">Transducer</keyword>
<evidence type="ECO:0000256" key="13">
    <source>
        <dbReference type="RuleBase" id="RU363047"/>
    </source>
</evidence>
<feature type="transmembrane region" description="Helical" evidence="13">
    <location>
        <begin position="238"/>
        <end position="261"/>
    </location>
</feature>
<evidence type="ECO:0000256" key="1">
    <source>
        <dbReference type="ARBA" id="ARBA00004651"/>
    </source>
</evidence>
<comment type="similarity">
    <text evidence="12">Belongs to the G-protein coupled receptor 1 family.</text>
</comment>
<evidence type="ECO:0000259" key="14">
    <source>
        <dbReference type="PROSITE" id="PS50262"/>
    </source>
</evidence>
<dbReference type="FunFam" id="1.20.1070.10:FF:000010">
    <property type="entry name" value="Olfactory receptor"/>
    <property type="match status" value="1"/>
</dbReference>
<evidence type="ECO:0000256" key="6">
    <source>
        <dbReference type="ARBA" id="ARBA00022989"/>
    </source>
</evidence>
<keyword evidence="10" id="KW-0325">Glycoprotein</keyword>
<evidence type="ECO:0000313" key="15">
    <source>
        <dbReference type="Ensembl" id="ENSACAP00000020155.2"/>
    </source>
</evidence>
<dbReference type="eggNOG" id="ENOG502SKM8">
    <property type="taxonomic scope" value="Eukaryota"/>
</dbReference>
<dbReference type="GO" id="GO:0004984">
    <property type="term" value="F:olfactory receptor activity"/>
    <property type="evidence" value="ECO:0000318"/>
    <property type="project" value="GO_Central"/>
</dbReference>
<dbReference type="InterPro" id="IPR000725">
    <property type="entry name" value="Olfact_rcpt"/>
</dbReference>
<evidence type="ECO:0000256" key="7">
    <source>
        <dbReference type="ARBA" id="ARBA00023040"/>
    </source>
</evidence>
<feature type="domain" description="G-protein coupled receptors family 1 profile" evidence="14">
    <location>
        <begin position="41"/>
        <end position="290"/>
    </location>
</feature>
<dbReference type="PRINTS" id="PR00245">
    <property type="entry name" value="OLFACTORYR"/>
</dbReference>
<organism evidence="15 16">
    <name type="scientific">Anolis carolinensis</name>
    <name type="common">Green anole</name>
    <name type="synonym">American chameleon</name>
    <dbReference type="NCBI Taxonomy" id="28377"/>
    <lineage>
        <taxon>Eukaryota</taxon>
        <taxon>Metazoa</taxon>
        <taxon>Chordata</taxon>
        <taxon>Craniata</taxon>
        <taxon>Vertebrata</taxon>
        <taxon>Euteleostomi</taxon>
        <taxon>Lepidosauria</taxon>
        <taxon>Squamata</taxon>
        <taxon>Bifurcata</taxon>
        <taxon>Unidentata</taxon>
        <taxon>Episquamata</taxon>
        <taxon>Toxicofera</taxon>
        <taxon>Iguania</taxon>
        <taxon>Dactyloidae</taxon>
        <taxon>Anolis</taxon>
    </lineage>
</organism>
<dbReference type="InterPro" id="IPR017452">
    <property type="entry name" value="GPCR_Rhodpsn_7TM"/>
</dbReference>
<evidence type="ECO:0000256" key="10">
    <source>
        <dbReference type="ARBA" id="ARBA00023180"/>
    </source>
</evidence>
<dbReference type="PRINTS" id="PR00237">
    <property type="entry name" value="GPCRRHODOPSN"/>
</dbReference>
<dbReference type="PANTHER" id="PTHR26452">
    <property type="entry name" value="OLFACTORY RECEPTOR"/>
    <property type="match status" value="1"/>
</dbReference>
<accession>H9GTK4</accession>
<dbReference type="InterPro" id="IPR000276">
    <property type="entry name" value="GPCR_Rhodpsn"/>
</dbReference>
<dbReference type="CDD" id="cd15911">
    <property type="entry name" value="7tmA_OR11A-like"/>
    <property type="match status" value="1"/>
</dbReference>
<name>H9GTK4_ANOCA</name>
<keyword evidence="7 12" id="KW-0297">G-protein coupled receptor</keyword>
<keyword evidence="3 13" id="KW-0716">Sensory transduction</keyword>
<comment type="subcellular location">
    <subcellularLocation>
        <location evidence="1 13">Cell membrane</location>
        <topology evidence="1 13">Multi-pass membrane protein</topology>
    </subcellularLocation>
</comment>
<dbReference type="Proteomes" id="UP000001646">
    <property type="component" value="Unplaced"/>
</dbReference>
<reference evidence="15" key="3">
    <citation type="submission" date="2025-09" db="UniProtKB">
        <authorList>
            <consortium name="Ensembl"/>
        </authorList>
    </citation>
    <scope>IDENTIFICATION</scope>
</reference>
<evidence type="ECO:0000256" key="4">
    <source>
        <dbReference type="ARBA" id="ARBA00022692"/>
    </source>
</evidence>
<evidence type="ECO:0000313" key="16">
    <source>
        <dbReference type="Proteomes" id="UP000001646"/>
    </source>
</evidence>
<evidence type="ECO:0000256" key="11">
    <source>
        <dbReference type="ARBA" id="ARBA00023224"/>
    </source>
</evidence>
<dbReference type="Pfam" id="PF13853">
    <property type="entry name" value="7tm_4"/>
    <property type="match status" value="1"/>
</dbReference>
<feature type="transmembrane region" description="Helical" evidence="13">
    <location>
        <begin position="208"/>
        <end position="226"/>
    </location>
</feature>
<dbReference type="PROSITE" id="PS50262">
    <property type="entry name" value="G_PROTEIN_RECEP_F1_2"/>
    <property type="match status" value="1"/>
</dbReference>
<evidence type="ECO:0000256" key="2">
    <source>
        <dbReference type="ARBA" id="ARBA00022475"/>
    </source>
</evidence>
<dbReference type="GO" id="GO:0005886">
    <property type="term" value="C:plasma membrane"/>
    <property type="evidence" value="ECO:0007669"/>
    <property type="project" value="UniProtKB-SubCell"/>
</dbReference>
<feature type="transmembrane region" description="Helical" evidence="13">
    <location>
        <begin position="98"/>
        <end position="120"/>
    </location>
</feature>
<dbReference type="PROSITE" id="PS00237">
    <property type="entry name" value="G_PROTEIN_RECEP_F1_1"/>
    <property type="match status" value="1"/>
</dbReference>
<keyword evidence="16" id="KW-1185">Reference proteome</keyword>
<dbReference type="GO" id="GO:0004930">
    <property type="term" value="F:G protein-coupled receptor activity"/>
    <property type="evidence" value="ECO:0007669"/>
    <property type="project" value="UniProtKB-KW"/>
</dbReference>
<protein>
    <recommendedName>
        <fullName evidence="13">Olfactory receptor</fullName>
    </recommendedName>
</protein>
<dbReference type="InParanoid" id="H9GTK4"/>
<keyword evidence="2 13" id="KW-1003">Cell membrane</keyword>
<evidence type="ECO:0000256" key="5">
    <source>
        <dbReference type="ARBA" id="ARBA00022725"/>
    </source>
</evidence>
<dbReference type="Gene3D" id="1.20.1070.10">
    <property type="entry name" value="Rhodopsin 7-helix transmembrane proteins"/>
    <property type="match status" value="1"/>
</dbReference>
<reference evidence="15" key="2">
    <citation type="submission" date="2025-08" db="UniProtKB">
        <authorList>
            <consortium name="Ensembl"/>
        </authorList>
    </citation>
    <scope>IDENTIFICATION</scope>
</reference>
<evidence type="ECO:0000256" key="12">
    <source>
        <dbReference type="RuleBase" id="RU000688"/>
    </source>
</evidence>
<dbReference type="AlphaFoldDB" id="H9GTK4"/>
<keyword evidence="6 13" id="KW-1133">Transmembrane helix</keyword>
<reference evidence="15" key="1">
    <citation type="submission" date="2009-12" db="EMBL/GenBank/DDBJ databases">
        <title>The Genome Sequence of Anolis carolinensis (Green Anole Lizard).</title>
        <authorList>
            <consortium name="The Genome Sequencing Platform"/>
            <person name="Di Palma F."/>
            <person name="Alfoldi J."/>
            <person name="Heiman D."/>
            <person name="Young S."/>
            <person name="Grabherr M."/>
            <person name="Johnson J."/>
            <person name="Lander E.S."/>
            <person name="Lindblad-Toh K."/>
        </authorList>
    </citation>
    <scope>NUCLEOTIDE SEQUENCE [LARGE SCALE GENOMIC DNA]</scope>
    <source>
        <strain evidence="15">JBL SC #1</strain>
    </source>
</reference>
<evidence type="ECO:0000256" key="3">
    <source>
        <dbReference type="ARBA" id="ARBA00022606"/>
    </source>
</evidence>
<keyword evidence="8 13" id="KW-0472">Membrane</keyword>
<dbReference type="GO" id="GO:0005549">
    <property type="term" value="F:odorant binding"/>
    <property type="evidence" value="ECO:0000318"/>
    <property type="project" value="GO_Central"/>
</dbReference>
<keyword evidence="5 13" id="KW-0552">Olfaction</keyword>
<proteinExistence type="inferred from homology"/>
<keyword evidence="9 12" id="KW-0675">Receptor</keyword>
<dbReference type="Ensembl" id="ENSACAT00000026179.2">
    <property type="protein sequence ID" value="ENSACAP00000020155.2"/>
    <property type="gene ID" value="ENSACAG00000024757.2"/>
</dbReference>
<keyword evidence="4 12" id="KW-0812">Transmembrane</keyword>
<feature type="transmembrane region" description="Helical" evidence="13">
    <location>
        <begin position="140"/>
        <end position="162"/>
    </location>
</feature>
<dbReference type="HOGENOM" id="CLU_012526_1_2_1"/>
<dbReference type="GeneTree" id="ENSGT01150000286948"/>
<evidence type="ECO:0000256" key="8">
    <source>
        <dbReference type="ARBA" id="ARBA00023136"/>
    </source>
</evidence>
<sequence>QIQTNQTATGCFILLGFGDLPELQTLLLLTFLIIYIITMAGNFLLIMLVVVDFRLQTSMYFFLGNLSCLEICYTSTILPRLLFSLWTGDRSISVNGCLVQYYFFGVLASTECYLLAVMSYDRYLAICTPLHYTSLMNSRLCFWLIIGSWMSGLLSNTIIVSLEMQLSFCGPYEIEHFFCDLAPVLKLSCSNIHMVELVTFILASMDTLGPFLLTLISYILIINNIFKIHSKVMRQKAFSTCSSHLIVVTLFFGSLISVYIVPKTNTLKRLHQIFSLFYTVLTPMANPLIYSLRNKEVKQAVYRCISKVGSVAKFS</sequence>
<evidence type="ECO:0000256" key="9">
    <source>
        <dbReference type="ARBA" id="ARBA00023170"/>
    </source>
</evidence>
<feature type="transmembrane region" description="Helical" evidence="13">
    <location>
        <begin position="26"/>
        <end position="51"/>
    </location>
</feature>
<dbReference type="SUPFAM" id="SSF81321">
    <property type="entry name" value="Family A G protein-coupled receptor-like"/>
    <property type="match status" value="1"/>
</dbReference>
<feature type="transmembrane region" description="Helical" evidence="13">
    <location>
        <begin position="273"/>
        <end position="292"/>
    </location>
</feature>
<feature type="transmembrane region" description="Helical" evidence="13">
    <location>
        <begin position="58"/>
        <end position="78"/>
    </location>
</feature>